<protein>
    <submittedName>
        <fullName evidence="1">DHH family phosphoesterase</fullName>
    </submittedName>
</protein>
<sequence length="325" mass="35825">MNFDVFNGDADGIISLLQLRFHEPKETQLVTGIKRDISLVKQIPLDLLNDKSEITVLDVSMEKNIDALNKVLETKASVLYADHHRAGIIPTSNNLSAHIDLSADTCTGLIVDTILNKQYHNWAITAAYGDNLISTADNLANQAGINSEEAQQLRELGTLINYNGYGAHTDDLAYHPAELFKSLLKYPCPFDCIADTSSAFYKLKEAFDSDFSLAEQANVVFESDQLMACIMPDEAWSRRISGTYGNHLANQFPNRAHLVFTIIDNEHYLVSLRAPLNNKKAAGELCAKYPTGGGREGAAGINCLPKAEINTLIQQVCLFYTPKGE</sequence>
<reference evidence="1 2" key="1">
    <citation type="submission" date="2019-11" db="EMBL/GenBank/DDBJ databases">
        <title>P. haliotis isolates from Z. marina roots.</title>
        <authorList>
            <person name="Cohen M."/>
            <person name="Jospin G."/>
            <person name="Eisen J.A."/>
            <person name="Coil D.A."/>
        </authorList>
    </citation>
    <scope>NUCLEOTIDE SEQUENCE [LARGE SCALE GENOMIC DNA]</scope>
    <source>
        <strain evidence="1 2">UCD-MCMsp1aY</strain>
    </source>
</reference>
<accession>A0A6N8F3W3</accession>
<dbReference type="Proteomes" id="UP000439994">
    <property type="component" value="Unassembled WGS sequence"/>
</dbReference>
<evidence type="ECO:0000313" key="1">
    <source>
        <dbReference type="EMBL" id="MUH71356.1"/>
    </source>
</evidence>
<dbReference type="InterPro" id="IPR038763">
    <property type="entry name" value="DHH_sf"/>
</dbReference>
<evidence type="ECO:0000313" key="2">
    <source>
        <dbReference type="Proteomes" id="UP000439994"/>
    </source>
</evidence>
<dbReference type="OrthoDB" id="5429547at2"/>
<comment type="caution">
    <text evidence="1">The sequence shown here is derived from an EMBL/GenBank/DDBJ whole genome shotgun (WGS) entry which is preliminary data.</text>
</comment>
<gene>
    <name evidence="1" type="ORF">GNP35_01895</name>
</gene>
<dbReference type="SUPFAM" id="SSF64182">
    <property type="entry name" value="DHH phosphoesterases"/>
    <property type="match status" value="1"/>
</dbReference>
<dbReference type="EMBL" id="WOCD01000001">
    <property type="protein sequence ID" value="MUH71356.1"/>
    <property type="molecule type" value="Genomic_DNA"/>
</dbReference>
<keyword evidence="2" id="KW-1185">Reference proteome</keyword>
<dbReference type="RefSeq" id="WP_155694013.1">
    <property type="nucleotide sequence ID" value="NZ_WOCD01000001.1"/>
</dbReference>
<name>A0A6N8F3W3_9GAMM</name>
<organism evidence="1 2">
    <name type="scientific">Psychrosphaera haliotis</name>
    <dbReference type="NCBI Taxonomy" id="555083"/>
    <lineage>
        <taxon>Bacteria</taxon>
        <taxon>Pseudomonadati</taxon>
        <taxon>Pseudomonadota</taxon>
        <taxon>Gammaproteobacteria</taxon>
        <taxon>Alteromonadales</taxon>
        <taxon>Pseudoalteromonadaceae</taxon>
        <taxon>Psychrosphaera</taxon>
    </lineage>
</organism>
<proteinExistence type="predicted"/>
<dbReference type="AlphaFoldDB" id="A0A6N8F3W3"/>